<keyword evidence="13" id="KW-0472">Membrane</keyword>
<dbReference type="PROSITE" id="PS50948">
    <property type="entry name" value="PAN"/>
    <property type="match status" value="1"/>
</dbReference>
<dbReference type="Pfam" id="PF08276">
    <property type="entry name" value="PAN_2"/>
    <property type="match status" value="1"/>
</dbReference>
<dbReference type="InterPro" id="IPR024171">
    <property type="entry name" value="SRK-like_kinase"/>
</dbReference>
<keyword evidence="4 19" id="KW-0245">EGF-like domain</keyword>
<keyword evidence="12" id="KW-1133">Transmembrane helix</keyword>
<dbReference type="PIRSF" id="PIRSF000641">
    <property type="entry name" value="SRK"/>
    <property type="match status" value="1"/>
</dbReference>
<keyword evidence="2" id="KW-1003">Cell membrane</keyword>
<dbReference type="SMART" id="SM00473">
    <property type="entry name" value="PAN_AP"/>
    <property type="match status" value="1"/>
</dbReference>
<dbReference type="PROSITE" id="PS00108">
    <property type="entry name" value="PROTEIN_KINASE_ST"/>
    <property type="match status" value="1"/>
</dbReference>
<evidence type="ECO:0000256" key="8">
    <source>
        <dbReference type="ARBA" id="ARBA00022737"/>
    </source>
</evidence>
<evidence type="ECO:0000256" key="12">
    <source>
        <dbReference type="ARBA" id="ARBA00022989"/>
    </source>
</evidence>
<evidence type="ECO:0000256" key="9">
    <source>
        <dbReference type="ARBA" id="ARBA00022741"/>
    </source>
</evidence>
<keyword evidence="15" id="KW-0325">Glycoprotein</keyword>
<evidence type="ECO:0000256" key="13">
    <source>
        <dbReference type="ARBA" id="ARBA00023136"/>
    </source>
</evidence>
<dbReference type="GO" id="GO:0005886">
    <property type="term" value="C:plasma membrane"/>
    <property type="evidence" value="ECO:0007669"/>
    <property type="project" value="UniProtKB-SubCell"/>
</dbReference>
<keyword evidence="10 18" id="KW-0418">Kinase</keyword>
<proteinExistence type="inferred from homology"/>
<feature type="domain" description="Protein kinase" evidence="20">
    <location>
        <begin position="298"/>
        <end position="551"/>
    </location>
</feature>
<dbReference type="FunFam" id="1.10.510.10:FF:000060">
    <property type="entry name" value="G-type lectin S-receptor-like serine/threonine-protein kinase"/>
    <property type="match status" value="1"/>
</dbReference>
<organism evidence="24 25">
    <name type="scientific">Cocos nucifera</name>
    <name type="common">Coconut palm</name>
    <dbReference type="NCBI Taxonomy" id="13894"/>
    <lineage>
        <taxon>Eukaryota</taxon>
        <taxon>Viridiplantae</taxon>
        <taxon>Streptophyta</taxon>
        <taxon>Embryophyta</taxon>
        <taxon>Tracheophyta</taxon>
        <taxon>Spermatophyta</taxon>
        <taxon>Magnoliopsida</taxon>
        <taxon>Liliopsida</taxon>
        <taxon>Arecaceae</taxon>
        <taxon>Arecoideae</taxon>
        <taxon>Cocoseae</taxon>
        <taxon>Attaleinae</taxon>
        <taxon>Cocos</taxon>
    </lineage>
</organism>
<keyword evidence="9 18" id="KW-0547">Nucleotide-binding</keyword>
<keyword evidence="11 18" id="KW-0067">ATP-binding</keyword>
<reference evidence="24" key="2">
    <citation type="submission" date="2019-07" db="EMBL/GenBank/DDBJ databases">
        <authorList>
            <person name="Yang Y."/>
            <person name="Bocs S."/>
            <person name="Baudouin L."/>
        </authorList>
    </citation>
    <scope>NUCLEOTIDE SEQUENCE</scope>
    <source>
        <tissue evidence="24">Spear leaf of Hainan Tall coconut</tissue>
    </source>
</reference>
<keyword evidence="6" id="KW-0812">Transmembrane</keyword>
<accession>A0A8K0N3B0</accession>
<evidence type="ECO:0000259" key="22">
    <source>
        <dbReference type="PROSITE" id="PS50927"/>
    </source>
</evidence>
<feature type="domain" description="Protein kinase" evidence="20">
    <location>
        <begin position="540"/>
        <end position="800"/>
    </location>
</feature>
<dbReference type="Pfam" id="PF00069">
    <property type="entry name" value="Pkinase"/>
    <property type="match status" value="1"/>
</dbReference>
<dbReference type="PROSITE" id="PS50011">
    <property type="entry name" value="PROTEIN_KINASE_DOM"/>
    <property type="match status" value="2"/>
</dbReference>
<evidence type="ECO:0000259" key="23">
    <source>
        <dbReference type="PROSITE" id="PS50948"/>
    </source>
</evidence>
<dbReference type="PANTHER" id="PTHR27002:SF1095">
    <property type="entry name" value="G-TYPE LECTIN S-RECEPTOR-LIKE SERINE_THREONINE-PROTEIN KINASE RKS1"/>
    <property type="match status" value="1"/>
</dbReference>
<dbReference type="InterPro" id="IPR000719">
    <property type="entry name" value="Prot_kinase_dom"/>
</dbReference>
<sequence>MLSSRVSPSIGGDTLTPAQPLADGQELISIGERFILGFFSPIQTNNRYIGIWYKVSPPTIVWVANRQHPISECNGSLSITANGTLIITDQNSKTIWSSGSSGPANPVAQLLDDGNFIVKEANVPGSFAWQSSDFPSDTLLPGMKLGWNLTSGLNRNLTSWTSPSDPAPGPYSLVLDLHGDPQIILWAGSNKLGRSGPWIGQRFSGNPDIMRFKLFILEFVMKNDEVFYMYNTTSTSIIARFTVNYTGVVQRLVWHDDSHMWSIYFSEPKDPCDYVSQCGAYGVCNADNSPICSCLRGFKPRSPTSWDFRDGCVRMTELDCRNGTDGFVTTKEVKLPDTSTSTVYRSMGLDECRAACLRNCSCMAYASAYANGTGCIMWTTELTDTRVYFGGQDLYVRLAAINLDKDRGVLLNWQTRYNIIEGIAQGLLYLHRDSRLRIIHRDLKASNIFLDKDMNPKISDFGLARIFKEDETALNTRRVVGTYGYMSPEYAMDGIFSATATATLGAIPFASHRNSERKEDKDWELPLFDLGTIIAATSNFSIENKLGQGGFGPVYKGKLGEEQEIAVKRLSKTSAQGADEFMNEVMLIAKLQHRNLVRLLDKDRGVLLNWQTRYNIIEGIAQGLLYLHRDSRLRIIHRDLKASNIFLDKDMNPKISDFGLARIFKEDETALNTRRVVGTYGYMSPEYAMDGIFSVKSDVFSFGVLVLEIISGRKNRGVSISEYKGNLLAHAWSLWMEGNGLELVDELISNSIFMVEAMNCIKVGLLCVQESPKDRPTMSSVVLMLGNRNTSLPDPKHPGFFPTRACSEIESSKSKMDVASINELSVTTVEGR</sequence>
<evidence type="ECO:0000256" key="19">
    <source>
        <dbReference type="PROSITE-ProRule" id="PRU00076"/>
    </source>
</evidence>
<dbReference type="CDD" id="cd00054">
    <property type="entry name" value="EGF_CA"/>
    <property type="match status" value="1"/>
</dbReference>
<dbReference type="Pfam" id="PF11883">
    <property type="entry name" value="DUF3403"/>
    <property type="match status" value="1"/>
</dbReference>
<evidence type="ECO:0000256" key="3">
    <source>
        <dbReference type="ARBA" id="ARBA00022527"/>
    </source>
</evidence>
<dbReference type="GO" id="GO:0051707">
    <property type="term" value="P:response to other organism"/>
    <property type="evidence" value="ECO:0007669"/>
    <property type="project" value="UniProtKB-ARBA"/>
</dbReference>
<evidence type="ECO:0000256" key="10">
    <source>
        <dbReference type="ARBA" id="ARBA00022777"/>
    </source>
</evidence>
<dbReference type="InterPro" id="IPR000858">
    <property type="entry name" value="S_locus_glycoprot_dom"/>
</dbReference>
<comment type="catalytic activity">
    <reaction evidence="16 18">
        <text>L-threonyl-[protein] + ATP = O-phospho-L-threonyl-[protein] + ADP + H(+)</text>
        <dbReference type="Rhea" id="RHEA:46608"/>
        <dbReference type="Rhea" id="RHEA-COMP:11060"/>
        <dbReference type="Rhea" id="RHEA-COMP:11605"/>
        <dbReference type="ChEBI" id="CHEBI:15378"/>
        <dbReference type="ChEBI" id="CHEBI:30013"/>
        <dbReference type="ChEBI" id="CHEBI:30616"/>
        <dbReference type="ChEBI" id="CHEBI:61977"/>
        <dbReference type="ChEBI" id="CHEBI:456216"/>
        <dbReference type="EC" id="2.7.11.1"/>
    </reaction>
</comment>
<comment type="caution">
    <text evidence="24">The sequence shown here is derived from an EMBL/GenBank/DDBJ whole genome shotgun (WGS) entry which is preliminary data.</text>
</comment>
<evidence type="ECO:0000313" key="24">
    <source>
        <dbReference type="EMBL" id="KAG1347813.1"/>
    </source>
</evidence>
<evidence type="ECO:0000256" key="2">
    <source>
        <dbReference type="ARBA" id="ARBA00022475"/>
    </source>
</evidence>
<protein>
    <recommendedName>
        <fullName evidence="18">Receptor-like serine/threonine-protein kinase</fullName>
        <ecNumber evidence="18">2.7.11.1</ecNumber>
    </recommendedName>
</protein>
<feature type="domain" description="Bulb-type lectin" evidence="22">
    <location>
        <begin position="12"/>
        <end position="131"/>
    </location>
</feature>
<dbReference type="Gene3D" id="1.10.510.10">
    <property type="entry name" value="Transferase(Phosphotransferase) domain 1"/>
    <property type="match status" value="2"/>
</dbReference>
<dbReference type="InterPro" id="IPR021820">
    <property type="entry name" value="S-locus_recpt_kinase_C"/>
</dbReference>
<dbReference type="Gene3D" id="3.30.200.20">
    <property type="entry name" value="Phosphorylase Kinase, domain 1"/>
    <property type="match status" value="1"/>
</dbReference>
<dbReference type="Pfam" id="PF00954">
    <property type="entry name" value="S_locus_glycop"/>
    <property type="match status" value="1"/>
</dbReference>
<dbReference type="Gene3D" id="2.90.10.10">
    <property type="entry name" value="Bulb-type lectin domain"/>
    <property type="match status" value="1"/>
</dbReference>
<comment type="subcellular location">
    <subcellularLocation>
        <location evidence="1">Cell membrane</location>
        <topology evidence="1">Single-pass type I membrane protein</topology>
    </subcellularLocation>
</comment>
<dbReference type="SUPFAM" id="SSF56112">
    <property type="entry name" value="Protein kinase-like (PK-like)"/>
    <property type="match status" value="2"/>
</dbReference>
<gene>
    <name evidence="24" type="ORF">COCNU_06G016420</name>
</gene>
<dbReference type="InterPro" id="IPR011009">
    <property type="entry name" value="Kinase-like_dom_sf"/>
</dbReference>
<name>A0A8K0N3B0_COCNU</name>
<evidence type="ECO:0000259" key="21">
    <source>
        <dbReference type="PROSITE" id="PS50026"/>
    </source>
</evidence>
<dbReference type="InterPro" id="IPR008271">
    <property type="entry name" value="Ser/Thr_kinase_AS"/>
</dbReference>
<evidence type="ECO:0000256" key="18">
    <source>
        <dbReference type="PIRNR" id="PIRNR000641"/>
    </source>
</evidence>
<reference evidence="24" key="1">
    <citation type="journal article" date="2017" name="Gigascience">
        <title>The genome draft of coconut (Cocos nucifera).</title>
        <authorList>
            <person name="Xiao Y."/>
            <person name="Xu P."/>
            <person name="Fan H."/>
            <person name="Baudouin L."/>
            <person name="Xia W."/>
            <person name="Bocs S."/>
            <person name="Xu J."/>
            <person name="Li Q."/>
            <person name="Guo A."/>
            <person name="Zhou L."/>
            <person name="Li J."/>
            <person name="Wu Y."/>
            <person name="Ma Z."/>
            <person name="Armero A."/>
            <person name="Issali A.E."/>
            <person name="Liu N."/>
            <person name="Peng M."/>
            <person name="Yang Y."/>
        </authorList>
    </citation>
    <scope>NUCLEOTIDE SEQUENCE</scope>
    <source>
        <tissue evidence="24">Spear leaf of Hainan Tall coconut</tissue>
    </source>
</reference>
<dbReference type="GO" id="GO:0006950">
    <property type="term" value="P:response to stress"/>
    <property type="evidence" value="ECO:0007669"/>
    <property type="project" value="UniProtKB-ARBA"/>
</dbReference>
<dbReference type="Proteomes" id="UP000797356">
    <property type="component" value="Chromosome 6"/>
</dbReference>
<dbReference type="InterPro" id="IPR001480">
    <property type="entry name" value="Bulb-type_lectin_dom"/>
</dbReference>
<dbReference type="InterPro" id="IPR036426">
    <property type="entry name" value="Bulb-type_lectin_dom_sf"/>
</dbReference>
<dbReference type="GO" id="GO:0004674">
    <property type="term" value="F:protein serine/threonine kinase activity"/>
    <property type="evidence" value="ECO:0007669"/>
    <property type="project" value="UniProtKB-KW"/>
</dbReference>
<keyword evidence="8" id="KW-0677">Repeat</keyword>
<dbReference type="PANTHER" id="PTHR27002">
    <property type="entry name" value="RECEPTOR-LIKE SERINE/THREONINE-PROTEIN KINASE SD1-8"/>
    <property type="match status" value="1"/>
</dbReference>
<dbReference type="PROSITE" id="PS50927">
    <property type="entry name" value="BULB_LECTIN"/>
    <property type="match status" value="1"/>
</dbReference>
<dbReference type="SMART" id="SM00108">
    <property type="entry name" value="B_lectin"/>
    <property type="match status" value="1"/>
</dbReference>
<dbReference type="Pfam" id="PF01453">
    <property type="entry name" value="B_lectin"/>
    <property type="match status" value="1"/>
</dbReference>
<dbReference type="GO" id="GO:0005524">
    <property type="term" value="F:ATP binding"/>
    <property type="evidence" value="ECO:0007669"/>
    <property type="project" value="UniProtKB-KW"/>
</dbReference>
<feature type="domain" description="EGF-like" evidence="21">
    <location>
        <begin position="268"/>
        <end position="304"/>
    </location>
</feature>
<dbReference type="InterPro" id="IPR001245">
    <property type="entry name" value="Ser-Thr/Tyr_kinase_cat_dom"/>
</dbReference>
<evidence type="ECO:0000256" key="16">
    <source>
        <dbReference type="ARBA" id="ARBA00047899"/>
    </source>
</evidence>
<dbReference type="CDD" id="cd01098">
    <property type="entry name" value="PAN_AP_plant"/>
    <property type="match status" value="1"/>
</dbReference>
<evidence type="ECO:0000259" key="20">
    <source>
        <dbReference type="PROSITE" id="PS50011"/>
    </source>
</evidence>
<keyword evidence="14" id="KW-1015">Disulfide bond</keyword>
<comment type="catalytic activity">
    <reaction evidence="17 18">
        <text>L-seryl-[protein] + ATP = O-phospho-L-seryl-[protein] + ADP + H(+)</text>
        <dbReference type="Rhea" id="RHEA:17989"/>
        <dbReference type="Rhea" id="RHEA-COMP:9863"/>
        <dbReference type="Rhea" id="RHEA-COMP:11604"/>
        <dbReference type="ChEBI" id="CHEBI:15378"/>
        <dbReference type="ChEBI" id="CHEBI:29999"/>
        <dbReference type="ChEBI" id="CHEBI:30616"/>
        <dbReference type="ChEBI" id="CHEBI:83421"/>
        <dbReference type="ChEBI" id="CHEBI:456216"/>
        <dbReference type="EC" id="2.7.11.1"/>
    </reaction>
</comment>
<evidence type="ECO:0000256" key="11">
    <source>
        <dbReference type="ARBA" id="ARBA00022840"/>
    </source>
</evidence>
<dbReference type="GO" id="GO:0048544">
    <property type="term" value="P:recognition of pollen"/>
    <property type="evidence" value="ECO:0007669"/>
    <property type="project" value="InterPro"/>
</dbReference>
<keyword evidence="24" id="KW-0675">Receptor</keyword>
<dbReference type="CDD" id="cd00028">
    <property type="entry name" value="B_lectin"/>
    <property type="match status" value="1"/>
</dbReference>
<keyword evidence="5 18" id="KW-0808">Transferase</keyword>
<evidence type="ECO:0000256" key="5">
    <source>
        <dbReference type="ARBA" id="ARBA00022679"/>
    </source>
</evidence>
<dbReference type="SUPFAM" id="SSF51110">
    <property type="entry name" value="alpha-D-mannose-specific plant lectins"/>
    <property type="match status" value="1"/>
</dbReference>
<comment type="caution">
    <text evidence="19">Lacks conserved residue(s) required for the propagation of feature annotation.</text>
</comment>
<dbReference type="OrthoDB" id="741567at2759"/>
<evidence type="ECO:0000256" key="4">
    <source>
        <dbReference type="ARBA" id="ARBA00022536"/>
    </source>
</evidence>
<keyword evidence="7" id="KW-0732">Signal</keyword>
<keyword evidence="25" id="KW-1185">Reference proteome</keyword>
<evidence type="ECO:0000256" key="7">
    <source>
        <dbReference type="ARBA" id="ARBA00022729"/>
    </source>
</evidence>
<dbReference type="EMBL" id="CM017877">
    <property type="protein sequence ID" value="KAG1347813.1"/>
    <property type="molecule type" value="Genomic_DNA"/>
</dbReference>
<dbReference type="EC" id="2.7.11.1" evidence="18"/>
<dbReference type="Pfam" id="PF07714">
    <property type="entry name" value="PK_Tyr_Ser-Thr"/>
    <property type="match status" value="2"/>
</dbReference>
<comment type="similarity">
    <text evidence="18">Belongs to the protein kinase superfamily. Ser/Thr protein kinase family.</text>
</comment>
<dbReference type="SMART" id="SM00220">
    <property type="entry name" value="S_TKc"/>
    <property type="match status" value="1"/>
</dbReference>
<evidence type="ECO:0000256" key="6">
    <source>
        <dbReference type="ARBA" id="ARBA00022692"/>
    </source>
</evidence>
<evidence type="ECO:0000313" key="25">
    <source>
        <dbReference type="Proteomes" id="UP000797356"/>
    </source>
</evidence>
<evidence type="ECO:0000256" key="14">
    <source>
        <dbReference type="ARBA" id="ARBA00023157"/>
    </source>
</evidence>
<dbReference type="FunFam" id="3.30.200.20:FF:001238">
    <property type="entry name" value="Os08g0179000 protein"/>
    <property type="match status" value="1"/>
</dbReference>
<evidence type="ECO:0000256" key="1">
    <source>
        <dbReference type="ARBA" id="ARBA00004251"/>
    </source>
</evidence>
<keyword evidence="3 18" id="KW-0723">Serine/threonine-protein kinase</keyword>
<evidence type="ECO:0000256" key="15">
    <source>
        <dbReference type="ARBA" id="ARBA00023180"/>
    </source>
</evidence>
<evidence type="ECO:0000256" key="17">
    <source>
        <dbReference type="ARBA" id="ARBA00048679"/>
    </source>
</evidence>
<dbReference type="InterPro" id="IPR003609">
    <property type="entry name" value="Pan_app"/>
</dbReference>
<dbReference type="FunFam" id="1.10.510.10:FF:000129">
    <property type="entry name" value="cysteine-rich receptor-like protein kinase 10"/>
    <property type="match status" value="1"/>
</dbReference>
<feature type="domain" description="Apple" evidence="23">
    <location>
        <begin position="320"/>
        <end position="399"/>
    </location>
</feature>
<dbReference type="PROSITE" id="PS50026">
    <property type="entry name" value="EGF_3"/>
    <property type="match status" value="1"/>
</dbReference>
<dbReference type="AlphaFoldDB" id="A0A8K0N3B0"/>
<dbReference type="InterPro" id="IPR000742">
    <property type="entry name" value="EGF"/>
</dbReference>